<accession>A0ABS7FYN0</accession>
<dbReference type="SUPFAM" id="SSF56059">
    <property type="entry name" value="Glutathione synthetase ATP-binding domain-like"/>
    <property type="match status" value="1"/>
</dbReference>
<organism evidence="4 5">
    <name type="scientific">Actinomadura parmotrematis</name>
    <dbReference type="NCBI Taxonomy" id="2864039"/>
    <lineage>
        <taxon>Bacteria</taxon>
        <taxon>Bacillati</taxon>
        <taxon>Actinomycetota</taxon>
        <taxon>Actinomycetes</taxon>
        <taxon>Streptosporangiales</taxon>
        <taxon>Thermomonosporaceae</taxon>
        <taxon>Actinomadura</taxon>
    </lineage>
</organism>
<feature type="region of interest" description="Disordered" evidence="1">
    <location>
        <begin position="108"/>
        <end position="129"/>
    </location>
</feature>
<feature type="domain" description="PEP-utilising enzyme mobile" evidence="2">
    <location>
        <begin position="712"/>
        <end position="782"/>
    </location>
</feature>
<keyword evidence="5" id="KW-1185">Reference proteome</keyword>
<dbReference type="RefSeq" id="WP_220168602.1">
    <property type="nucleotide sequence ID" value="NZ_JAIBOA010000015.1"/>
</dbReference>
<dbReference type="PANTHER" id="PTHR43615">
    <property type="entry name" value="PHOSPHOENOLPYRUVATE SYNTHASE-RELATED"/>
    <property type="match status" value="1"/>
</dbReference>
<dbReference type="Proteomes" id="UP000774570">
    <property type="component" value="Unassembled WGS sequence"/>
</dbReference>
<dbReference type="Gene3D" id="3.50.30.10">
    <property type="entry name" value="Phosphohistidine domain"/>
    <property type="match status" value="1"/>
</dbReference>
<dbReference type="InterPro" id="IPR051549">
    <property type="entry name" value="PEP_Utilizing_Enz"/>
</dbReference>
<proteinExistence type="predicted"/>
<dbReference type="InterPro" id="IPR008279">
    <property type="entry name" value="PEP-util_enz_mobile_dom"/>
</dbReference>
<reference evidence="4 5" key="1">
    <citation type="submission" date="2021-07" db="EMBL/GenBank/DDBJ databases">
        <title>Actinomadura sp. PM05-2 isolated from lichen.</title>
        <authorList>
            <person name="Somphong A."/>
            <person name="Phongsopitanun W."/>
            <person name="Tanasupawat S."/>
            <person name="Peongsungnone V."/>
        </authorList>
    </citation>
    <scope>NUCLEOTIDE SEQUENCE [LARGE SCALE GENOMIC DNA]</scope>
    <source>
        <strain evidence="4 5">PM05-2</strain>
    </source>
</reference>
<dbReference type="InterPro" id="IPR002192">
    <property type="entry name" value="PPDK_AMP/ATP-bd"/>
</dbReference>
<gene>
    <name evidence="4" type="ORF">K1Y72_23580</name>
</gene>
<evidence type="ECO:0000313" key="5">
    <source>
        <dbReference type="Proteomes" id="UP000774570"/>
    </source>
</evidence>
<dbReference type="Gene3D" id="3.30.470.20">
    <property type="entry name" value="ATP-grasp fold, B domain"/>
    <property type="match status" value="1"/>
</dbReference>
<sequence length="787" mass="82308">MAGDEGAFAPPLGDAGADPAAVGRTGAAAARLAAAGLPVTPGFHVTTGAYRRYMELTGLRGPVLTAVRSAASPAEAAAAIAEMFARHHLPTELDGAVRWAAARISGRDERVSVRASHPDAPGEPAPPPADFWDVPADGDLPRAVRDCWASLWSADRIAHRERAGVPHEDAAVAVLVQKQLLPDVAGVLSTVAPVTGSPGRVVINAVRGAGATSPDRPAPPETIAVARPSGRVIGRTGPAGRLLSDARAAELAALGARVEEAAGEPAEVQWALEDGAFTVLEAHPLEGLPGGDAVEAWNDTPHVDHLWTAAGLGEAVPGVMTPCTWSLVQMFMGRALPAWSVRGYRAYGRVGGRLYTDASRARALGLPVRVPPGVRVPRAGVPTAAAAVGVLEGAWGARTGRRRAADLRDGFPARCEALRARIADVRTPGELRALWHEAVRPAFLNACRMVEAAGYGRAGDGVRDGLARLVGGEAADAMLAGVRAPGGEPLAGSGPLDGLARLARGDLDAAAYVRRWGHRGPYEFEVAEPRPAEDPGWLPQARAAGADAAVLLERRRAASRDAWRLLRERHPRKAAAMRRRLARWARAEDRREGARSELARMFWVLRAYVVRAGELTLQGDDVFHLTIGEVLGLLRGDDAALRRVPVRRRTYERYRALPPYPALIRGAFDPFAPRPGRDGASAARISGLAGAAGRAAGPVRVAASPADAAGLRDGEILVTTATNAGWAPLFPRAAAVVTEADAPASHAAALARDLGIPAVVGALDATARLRTGDRVEVDGTGGTVTRL</sequence>
<feature type="domain" description="Pyruvate phosphate dikinase AMP/ATP-binding" evidence="3">
    <location>
        <begin position="26"/>
        <end position="233"/>
    </location>
</feature>
<evidence type="ECO:0008006" key="6">
    <source>
        <dbReference type="Google" id="ProtNLM"/>
    </source>
</evidence>
<evidence type="ECO:0000259" key="2">
    <source>
        <dbReference type="Pfam" id="PF00391"/>
    </source>
</evidence>
<evidence type="ECO:0000256" key="1">
    <source>
        <dbReference type="SAM" id="MobiDB-lite"/>
    </source>
</evidence>
<name>A0ABS7FYN0_9ACTN</name>
<dbReference type="InterPro" id="IPR013815">
    <property type="entry name" value="ATP_grasp_subdomain_1"/>
</dbReference>
<dbReference type="InterPro" id="IPR036637">
    <property type="entry name" value="Phosphohistidine_dom_sf"/>
</dbReference>
<dbReference type="Pfam" id="PF01326">
    <property type="entry name" value="PPDK_N"/>
    <property type="match status" value="1"/>
</dbReference>
<dbReference type="Gene3D" id="3.30.1490.20">
    <property type="entry name" value="ATP-grasp fold, A domain"/>
    <property type="match status" value="1"/>
</dbReference>
<dbReference type="PANTHER" id="PTHR43615:SF1">
    <property type="entry name" value="PPDK_N DOMAIN-CONTAINING PROTEIN"/>
    <property type="match status" value="1"/>
</dbReference>
<protein>
    <recommendedName>
        <fullName evidence="6">Pyruvate, phosphate dikinase</fullName>
    </recommendedName>
</protein>
<dbReference type="Pfam" id="PF00391">
    <property type="entry name" value="PEP-utilizers"/>
    <property type="match status" value="1"/>
</dbReference>
<evidence type="ECO:0000259" key="3">
    <source>
        <dbReference type="Pfam" id="PF01326"/>
    </source>
</evidence>
<comment type="caution">
    <text evidence="4">The sequence shown here is derived from an EMBL/GenBank/DDBJ whole genome shotgun (WGS) entry which is preliminary data.</text>
</comment>
<dbReference type="EMBL" id="JAIBOA010000015">
    <property type="protein sequence ID" value="MBW8485381.1"/>
    <property type="molecule type" value="Genomic_DNA"/>
</dbReference>
<dbReference type="SUPFAM" id="SSF52009">
    <property type="entry name" value="Phosphohistidine domain"/>
    <property type="match status" value="1"/>
</dbReference>
<evidence type="ECO:0000313" key="4">
    <source>
        <dbReference type="EMBL" id="MBW8485381.1"/>
    </source>
</evidence>